<dbReference type="RefSeq" id="WP_167699698.1">
    <property type="nucleotide sequence ID" value="NZ_CP118174.1"/>
</dbReference>
<keyword evidence="2" id="KW-1185">Reference proteome</keyword>
<proteinExistence type="predicted"/>
<dbReference type="Proteomes" id="UP000711995">
    <property type="component" value="Unassembled WGS sequence"/>
</dbReference>
<sequence length="301" mass="34870">MKKTPNLHIQLILMHRYVLKFLQDKRIDRFKGILVNSYTYYYRQNSTGIDVHFYSPELQFAQTNPLPLILLHHTIEKNLPSLIEQSPEQQIFLTLAPIHTEFYRSFLVNSHYFGKYNIPQKTTICYFIAVGTGESFRRNYQVLIEALDKLQERFSGKFQVWLIGSHSETIKHPLIKSYGRVNYTTLYKLVEKSHFILTLLDPTNQEHLNYNLFKTSGTFQLAYGFAKPLIIEHSFSSRALSTEANSIIYRTNDNLESAMIQAITCSNETYQALSHNMQVTAENLSAQSLINLKSAIDANLE</sequence>
<organism evidence="1 2">
    <name type="scientific">Entomospira entomophila</name>
    <dbReference type="NCBI Taxonomy" id="2719988"/>
    <lineage>
        <taxon>Bacteria</taxon>
        <taxon>Pseudomonadati</taxon>
        <taxon>Spirochaetota</taxon>
        <taxon>Spirochaetia</taxon>
        <taxon>Spirochaetales</taxon>
        <taxon>Spirochaetaceae</taxon>
        <taxon>Entomospira</taxon>
    </lineage>
</organism>
<dbReference type="SUPFAM" id="SSF53756">
    <property type="entry name" value="UDP-Glycosyltransferase/glycogen phosphorylase"/>
    <property type="match status" value="1"/>
</dbReference>
<accession>A0A968GAI1</accession>
<evidence type="ECO:0000313" key="1">
    <source>
        <dbReference type="EMBL" id="NIZ40088.1"/>
    </source>
</evidence>
<evidence type="ECO:0000313" key="2">
    <source>
        <dbReference type="Proteomes" id="UP000711995"/>
    </source>
</evidence>
<name>A0A968GAI1_9SPIO</name>
<dbReference type="EMBL" id="JAATLJ010000001">
    <property type="protein sequence ID" value="NIZ40088.1"/>
    <property type="molecule type" value="Genomic_DNA"/>
</dbReference>
<dbReference type="AlphaFoldDB" id="A0A968GAI1"/>
<protein>
    <submittedName>
        <fullName evidence="1">Uncharacterized protein</fullName>
    </submittedName>
</protein>
<comment type="caution">
    <text evidence="1">The sequence shown here is derived from an EMBL/GenBank/DDBJ whole genome shotgun (WGS) entry which is preliminary data.</text>
</comment>
<reference evidence="1 2" key="1">
    <citation type="submission" date="2020-03" db="EMBL/GenBank/DDBJ databases">
        <title>Spirochaetal bacteria isolated from arthropods constitute a novel genus Entomospira genus novum within the order Spirochaetales.</title>
        <authorList>
            <person name="Grana-Miraglia L."/>
            <person name="Sikutova S."/>
            <person name="Fingerle V."/>
            <person name="Sing A."/>
            <person name="Castillo-Ramirez S."/>
            <person name="Margos G."/>
            <person name="Rudolf I."/>
        </authorList>
    </citation>
    <scope>NUCLEOTIDE SEQUENCE [LARGE SCALE GENOMIC DNA]</scope>
    <source>
        <strain evidence="1 2">BR193</strain>
    </source>
</reference>
<gene>
    <name evidence="1" type="ORF">HCT14_00950</name>
</gene>